<comment type="similarity">
    <text evidence="1">Belongs to the peptidase S58 family.</text>
</comment>
<dbReference type="GO" id="GO:0004177">
    <property type="term" value="F:aminopeptidase activity"/>
    <property type="evidence" value="ECO:0007669"/>
    <property type="project" value="TreeGrafter"/>
</dbReference>
<comment type="caution">
    <text evidence="2">The sequence shown here is derived from an EMBL/GenBank/DDBJ whole genome shotgun (WGS) entry which is preliminary data.</text>
</comment>
<dbReference type="Gene3D" id="3.60.70.12">
    <property type="entry name" value="L-amino peptidase D-ALA esterase/amidase"/>
    <property type="match status" value="1"/>
</dbReference>
<dbReference type="EMBL" id="AZRL01000022">
    <property type="protein sequence ID" value="PNR95040.1"/>
    <property type="molecule type" value="Genomic_DNA"/>
</dbReference>
<accession>A0A2K1NWX1</accession>
<reference evidence="2 3" key="1">
    <citation type="submission" date="2013-12" db="EMBL/GenBank/DDBJ databases">
        <title>Comparative genomics of Petrotoga isolates.</title>
        <authorList>
            <person name="Nesbo C.L."/>
            <person name="Charchuk R."/>
            <person name="Chow K."/>
        </authorList>
    </citation>
    <scope>NUCLEOTIDE SEQUENCE [LARGE SCALE GENOMIC DNA]</scope>
    <source>
        <strain evidence="2 3">DSM 13574</strain>
    </source>
</reference>
<organism evidence="2 3">
    <name type="scientific">Petrotoga olearia DSM 13574</name>
    <dbReference type="NCBI Taxonomy" id="1122955"/>
    <lineage>
        <taxon>Bacteria</taxon>
        <taxon>Thermotogati</taxon>
        <taxon>Thermotogota</taxon>
        <taxon>Thermotogae</taxon>
        <taxon>Petrotogales</taxon>
        <taxon>Petrotogaceae</taxon>
        <taxon>Petrotoga</taxon>
    </lineage>
</organism>
<name>A0A2K1NWX1_9BACT</name>
<protein>
    <submittedName>
        <fullName evidence="2">Peptidase</fullName>
    </submittedName>
</protein>
<dbReference type="SUPFAM" id="SSF56266">
    <property type="entry name" value="DmpA/ArgJ-like"/>
    <property type="match status" value="1"/>
</dbReference>
<dbReference type="Proteomes" id="UP000236434">
    <property type="component" value="Unassembled WGS sequence"/>
</dbReference>
<dbReference type="AlphaFoldDB" id="A0A2K1NWX1"/>
<gene>
    <name evidence="2" type="ORF">X929_09260</name>
</gene>
<proteinExistence type="inferred from homology"/>
<evidence type="ECO:0000313" key="3">
    <source>
        <dbReference type="Proteomes" id="UP000236434"/>
    </source>
</evidence>
<dbReference type="InterPro" id="IPR016117">
    <property type="entry name" value="ArgJ-like_dom_sf"/>
</dbReference>
<dbReference type="CDD" id="cd02252">
    <property type="entry name" value="nylC_like"/>
    <property type="match status" value="1"/>
</dbReference>
<evidence type="ECO:0000313" key="2">
    <source>
        <dbReference type="EMBL" id="PNR95040.1"/>
    </source>
</evidence>
<dbReference type="RefSeq" id="WP_103067687.1">
    <property type="nucleotide sequence ID" value="NZ_AZRL01000022.1"/>
</dbReference>
<dbReference type="PANTHER" id="PTHR36512:SF3">
    <property type="entry name" value="BLR5678 PROTEIN"/>
    <property type="match status" value="1"/>
</dbReference>
<dbReference type="OrthoDB" id="9808347at2"/>
<dbReference type="InterPro" id="IPR005321">
    <property type="entry name" value="Peptidase_S58_DmpA"/>
</dbReference>
<dbReference type="PANTHER" id="PTHR36512">
    <property type="entry name" value="D-AMINOPEPTIDASE"/>
    <property type="match status" value="1"/>
</dbReference>
<sequence>MFNSITDVPGIKVGHYTDYKSLTGCTVVLAENGAVGGVDVKGSAPGTRETDLLKPGNLVQKVHAILLTGGSAFGLDAAGGVMQFLEENSIGFQTNTVKVPIVPSAVIYDLDIGDPNVRPDKKSGYIAAKLASSVPVEEGCVGVGIGALVGKAAGVENAMKGGVGSYSIELGYGIIVGAITVVNATGDVYEKGEIIAGAIDQDNKFLNISEYMKKLSFNANPGENTTLSVVATNAKLSKEEANKVAQMSHDGMARAIRPVHTMYDGDAIFCLSTGDLPSDVTLIGEVAAEVVEKSIIRAIKSARKVGNILSYKDIYPSNK</sequence>
<dbReference type="Pfam" id="PF03576">
    <property type="entry name" value="Peptidase_S58"/>
    <property type="match status" value="1"/>
</dbReference>
<evidence type="ECO:0000256" key="1">
    <source>
        <dbReference type="ARBA" id="ARBA00007068"/>
    </source>
</evidence>